<dbReference type="Gene3D" id="3.20.20.100">
    <property type="entry name" value="NADP-dependent oxidoreductase domain"/>
    <property type="match status" value="1"/>
</dbReference>
<evidence type="ECO:0000313" key="4">
    <source>
        <dbReference type="Proteomes" id="UP000184245"/>
    </source>
</evidence>
<dbReference type="RefSeq" id="WP_072851873.1">
    <property type="nucleotide sequence ID" value="NZ_FQVI01000011.1"/>
</dbReference>
<protein>
    <submittedName>
        <fullName evidence="3">Methylglyoxal reductase</fullName>
    </submittedName>
</protein>
<dbReference type="SUPFAM" id="SSF51430">
    <property type="entry name" value="NAD(P)-linked oxidoreductase"/>
    <property type="match status" value="1"/>
</dbReference>
<reference evidence="3 4" key="1">
    <citation type="submission" date="2016-11" db="EMBL/GenBank/DDBJ databases">
        <authorList>
            <person name="Jaros S."/>
            <person name="Januszkiewicz K."/>
            <person name="Wedrychowicz H."/>
        </authorList>
    </citation>
    <scope>NUCLEOTIDE SEQUENCE [LARGE SCALE GENOMIC DNA]</scope>
    <source>
        <strain evidence="3 4">DSM 17459</strain>
    </source>
</reference>
<gene>
    <name evidence="3" type="ORF">SAMN02745158_02316</name>
</gene>
<dbReference type="OrthoDB" id="9804790at2"/>
<dbReference type="InterPro" id="IPR050523">
    <property type="entry name" value="AKR_Detox_Biosynth"/>
</dbReference>
<organism evidence="3 4">
    <name type="scientific">Lactonifactor longoviformis DSM 17459</name>
    <dbReference type="NCBI Taxonomy" id="1122155"/>
    <lineage>
        <taxon>Bacteria</taxon>
        <taxon>Bacillati</taxon>
        <taxon>Bacillota</taxon>
        <taxon>Clostridia</taxon>
        <taxon>Eubacteriales</taxon>
        <taxon>Clostridiaceae</taxon>
        <taxon>Lactonifactor</taxon>
    </lineage>
</organism>
<dbReference type="InterPro" id="IPR036812">
    <property type="entry name" value="NAD(P)_OxRdtase_dom_sf"/>
</dbReference>
<accession>A0A1M4YCQ5</accession>
<feature type="domain" description="NADP-dependent oxidoreductase" evidence="2">
    <location>
        <begin position="16"/>
        <end position="314"/>
    </location>
</feature>
<dbReference type="STRING" id="1122155.SAMN02745158_02316"/>
<dbReference type="PANTHER" id="PTHR43364">
    <property type="entry name" value="NADH-SPECIFIC METHYLGLYOXAL REDUCTASE-RELATED"/>
    <property type="match status" value="1"/>
</dbReference>
<dbReference type="Proteomes" id="UP000184245">
    <property type="component" value="Unassembled WGS sequence"/>
</dbReference>
<dbReference type="EMBL" id="FQVI01000011">
    <property type="protein sequence ID" value="SHF03574.1"/>
    <property type="molecule type" value="Genomic_DNA"/>
</dbReference>
<proteinExistence type="predicted"/>
<dbReference type="GO" id="GO:0016491">
    <property type="term" value="F:oxidoreductase activity"/>
    <property type="evidence" value="ECO:0007669"/>
    <property type="project" value="UniProtKB-KW"/>
</dbReference>
<sequence length="337" mass="37855">MNLLSIGRSGIRTPYISMGTWAIGGGTWWGENDDAVSVRTIEEAVALGIRWFDTAPVYGIGHSEEVLGKALRGRRSEVILSTKCGLEWDYETPCFHKVMEGKNVYRDLSPQGIRKSLENSLLRLGTDYIDILYTHWQTPDPALYPLEETVATLMSLKKEGKIRAVGASNVTPEIIRSYCRYGQLDVIQEKYSILDPHIARDLVPVCRELGVSVQAYSPLEQGLLTGKVTADTILSPEDIRNKNHYWQQENRKYVLRLLDDWKPLTEKYSCSLANLIICFTAASMKELNILCGARRPEQIRDNAKALTLEIEPADLLSMQKQANALQSILIQGGSDHD</sequence>
<evidence type="ECO:0000259" key="2">
    <source>
        <dbReference type="Pfam" id="PF00248"/>
    </source>
</evidence>
<keyword evidence="4" id="KW-1185">Reference proteome</keyword>
<dbReference type="Pfam" id="PF00248">
    <property type="entry name" value="Aldo_ket_red"/>
    <property type="match status" value="1"/>
</dbReference>
<dbReference type="PANTHER" id="PTHR43364:SF4">
    <property type="entry name" value="NAD(P)-LINKED OXIDOREDUCTASE SUPERFAMILY PROTEIN"/>
    <property type="match status" value="1"/>
</dbReference>
<dbReference type="AlphaFoldDB" id="A0A1M4YCQ5"/>
<evidence type="ECO:0000313" key="3">
    <source>
        <dbReference type="EMBL" id="SHF03574.1"/>
    </source>
</evidence>
<keyword evidence="1" id="KW-0560">Oxidoreductase</keyword>
<dbReference type="InterPro" id="IPR023210">
    <property type="entry name" value="NADP_OxRdtase_dom"/>
</dbReference>
<name>A0A1M4YCQ5_9CLOT</name>
<evidence type="ECO:0000256" key="1">
    <source>
        <dbReference type="ARBA" id="ARBA00023002"/>
    </source>
</evidence>
<dbReference type="GO" id="GO:0005829">
    <property type="term" value="C:cytosol"/>
    <property type="evidence" value="ECO:0007669"/>
    <property type="project" value="TreeGrafter"/>
</dbReference>